<organism evidence="2">
    <name type="scientific">Anguilla anguilla</name>
    <name type="common">European freshwater eel</name>
    <name type="synonym">Muraena anguilla</name>
    <dbReference type="NCBI Taxonomy" id="7936"/>
    <lineage>
        <taxon>Eukaryota</taxon>
        <taxon>Metazoa</taxon>
        <taxon>Chordata</taxon>
        <taxon>Craniata</taxon>
        <taxon>Vertebrata</taxon>
        <taxon>Euteleostomi</taxon>
        <taxon>Actinopterygii</taxon>
        <taxon>Neopterygii</taxon>
        <taxon>Teleostei</taxon>
        <taxon>Anguilliformes</taxon>
        <taxon>Anguillidae</taxon>
        <taxon>Anguilla</taxon>
    </lineage>
</organism>
<accession>A0A0E9VDU7</accession>
<reference evidence="2" key="1">
    <citation type="submission" date="2014-11" db="EMBL/GenBank/DDBJ databases">
        <authorList>
            <person name="Amaro Gonzalez C."/>
        </authorList>
    </citation>
    <scope>NUCLEOTIDE SEQUENCE</scope>
</reference>
<evidence type="ECO:0000313" key="2">
    <source>
        <dbReference type="EMBL" id="JAH76196.1"/>
    </source>
</evidence>
<evidence type="ECO:0000256" key="1">
    <source>
        <dbReference type="SAM" id="MobiDB-lite"/>
    </source>
</evidence>
<reference evidence="2" key="2">
    <citation type="journal article" date="2015" name="Fish Shellfish Immunol.">
        <title>Early steps in the European eel (Anguilla anguilla)-Vibrio vulnificus interaction in the gills: Role of the RtxA13 toxin.</title>
        <authorList>
            <person name="Callol A."/>
            <person name="Pajuelo D."/>
            <person name="Ebbesson L."/>
            <person name="Teles M."/>
            <person name="MacKenzie S."/>
            <person name="Amaro C."/>
        </authorList>
    </citation>
    <scope>NUCLEOTIDE SEQUENCE</scope>
</reference>
<dbReference type="AlphaFoldDB" id="A0A0E9VDU7"/>
<name>A0A0E9VDU7_ANGAN</name>
<sequence length="24" mass="2795">MHRYNTSPVPTRHGPNSPQQPQQH</sequence>
<proteinExistence type="predicted"/>
<dbReference type="EMBL" id="GBXM01032381">
    <property type="protein sequence ID" value="JAH76196.1"/>
    <property type="molecule type" value="Transcribed_RNA"/>
</dbReference>
<protein>
    <submittedName>
        <fullName evidence="2">Uncharacterized protein</fullName>
    </submittedName>
</protein>
<feature type="region of interest" description="Disordered" evidence="1">
    <location>
        <begin position="1"/>
        <end position="24"/>
    </location>
</feature>